<organism evidence="9 10">
    <name type="scientific">Thecamonas trahens ATCC 50062</name>
    <dbReference type="NCBI Taxonomy" id="461836"/>
    <lineage>
        <taxon>Eukaryota</taxon>
        <taxon>Apusozoa</taxon>
        <taxon>Apusomonadida</taxon>
        <taxon>Apusomonadidae</taxon>
        <taxon>Thecamonas</taxon>
    </lineage>
</organism>
<name>A0A0L0DVT2_THETB</name>
<dbReference type="InterPro" id="IPR038765">
    <property type="entry name" value="Papain-like_cys_pep_sf"/>
</dbReference>
<feature type="active site" evidence="5 6">
    <location>
        <position position="850"/>
    </location>
</feature>
<feature type="region of interest" description="Disordered" evidence="7">
    <location>
        <begin position="218"/>
        <end position="292"/>
    </location>
</feature>
<dbReference type="RefSeq" id="XP_013761396.1">
    <property type="nucleotide sequence ID" value="XM_013905942.1"/>
</dbReference>
<accession>A0A0L0DVT2</accession>
<feature type="active site" evidence="5 6">
    <location>
        <position position="827"/>
    </location>
</feature>
<dbReference type="PROSITE" id="PS50203">
    <property type="entry name" value="CALPAIN_CAT"/>
    <property type="match status" value="1"/>
</dbReference>
<keyword evidence="10" id="KW-1185">Reference proteome</keyword>
<keyword evidence="3 6" id="KW-0378">Hydrolase</keyword>
<dbReference type="GO" id="GO:0006508">
    <property type="term" value="P:proteolysis"/>
    <property type="evidence" value="ECO:0007669"/>
    <property type="project" value="UniProtKB-KW"/>
</dbReference>
<comment type="similarity">
    <text evidence="1">Belongs to the peptidase C2 family.</text>
</comment>
<reference evidence="9 10" key="1">
    <citation type="submission" date="2010-05" db="EMBL/GenBank/DDBJ databases">
        <title>The Genome Sequence of Thecamonas trahens ATCC 50062.</title>
        <authorList>
            <consortium name="The Broad Institute Genome Sequencing Platform"/>
            <person name="Russ C."/>
            <person name="Cuomo C."/>
            <person name="Shea T."/>
            <person name="Young S.K."/>
            <person name="Zeng Q."/>
            <person name="Koehrsen M."/>
            <person name="Haas B."/>
            <person name="Borodovsky M."/>
            <person name="Guigo R."/>
            <person name="Alvarado L."/>
            <person name="Berlin A."/>
            <person name="Bochicchio J."/>
            <person name="Borenstein D."/>
            <person name="Chapman S."/>
            <person name="Chen Z."/>
            <person name="Freedman E."/>
            <person name="Gellesch M."/>
            <person name="Goldberg J."/>
            <person name="Griggs A."/>
            <person name="Gujja S."/>
            <person name="Heilman E."/>
            <person name="Heiman D."/>
            <person name="Hepburn T."/>
            <person name="Howarth C."/>
            <person name="Jen D."/>
            <person name="Larson L."/>
            <person name="Mehta T."/>
            <person name="Park D."/>
            <person name="Pearson M."/>
            <person name="Roberts A."/>
            <person name="Saif S."/>
            <person name="Shenoy N."/>
            <person name="Sisk P."/>
            <person name="Stolte C."/>
            <person name="Sykes S."/>
            <person name="Thomson T."/>
            <person name="Walk T."/>
            <person name="White J."/>
            <person name="Yandava C."/>
            <person name="Burger G."/>
            <person name="Gray M.W."/>
            <person name="Holland P.W.H."/>
            <person name="King N."/>
            <person name="Lang F.B.F."/>
            <person name="Roger A.J."/>
            <person name="Ruiz-Trillo I."/>
            <person name="Lander E."/>
            <person name="Nusbaum C."/>
        </authorList>
    </citation>
    <scope>NUCLEOTIDE SEQUENCE [LARGE SCALE GENOMIC DNA]</scope>
    <source>
        <strain evidence="9 10">ATCC 50062</strain>
    </source>
</reference>
<dbReference type="PRINTS" id="PR00704">
    <property type="entry name" value="CALPAIN"/>
</dbReference>
<keyword evidence="4 6" id="KW-0788">Thiol protease</keyword>
<dbReference type="Proteomes" id="UP000054408">
    <property type="component" value="Unassembled WGS sequence"/>
</dbReference>
<evidence type="ECO:0000256" key="7">
    <source>
        <dbReference type="SAM" id="MobiDB-lite"/>
    </source>
</evidence>
<evidence type="ECO:0000256" key="6">
    <source>
        <dbReference type="PROSITE-ProRule" id="PRU00239"/>
    </source>
</evidence>
<dbReference type="SUPFAM" id="SSF54001">
    <property type="entry name" value="Cysteine proteinases"/>
    <property type="match status" value="1"/>
</dbReference>
<feature type="compositionally biased region" description="Acidic residues" evidence="7">
    <location>
        <begin position="222"/>
        <end position="234"/>
    </location>
</feature>
<dbReference type="Pfam" id="PF00648">
    <property type="entry name" value="Peptidase_C2"/>
    <property type="match status" value="1"/>
</dbReference>
<evidence type="ECO:0000313" key="10">
    <source>
        <dbReference type="Proteomes" id="UP000054408"/>
    </source>
</evidence>
<evidence type="ECO:0000259" key="8">
    <source>
        <dbReference type="PROSITE" id="PS50203"/>
    </source>
</evidence>
<dbReference type="AlphaFoldDB" id="A0A0L0DVT2"/>
<evidence type="ECO:0000256" key="3">
    <source>
        <dbReference type="ARBA" id="ARBA00022801"/>
    </source>
</evidence>
<protein>
    <submittedName>
        <fullName evidence="9">Muscle-specific calpain</fullName>
    </submittedName>
</protein>
<keyword evidence="2 6" id="KW-0645">Protease</keyword>
<dbReference type="eggNOG" id="KOG0045">
    <property type="taxonomic scope" value="Eukaryota"/>
</dbReference>
<dbReference type="InterPro" id="IPR001300">
    <property type="entry name" value="Peptidase_C2_calpain_cat"/>
</dbReference>
<evidence type="ECO:0000256" key="1">
    <source>
        <dbReference type="ARBA" id="ARBA00007623"/>
    </source>
</evidence>
<dbReference type="GO" id="GO:0004198">
    <property type="term" value="F:calcium-dependent cysteine-type endopeptidase activity"/>
    <property type="evidence" value="ECO:0007669"/>
    <property type="project" value="InterPro"/>
</dbReference>
<dbReference type="PANTHER" id="PTHR10183">
    <property type="entry name" value="CALPAIN"/>
    <property type="match status" value="1"/>
</dbReference>
<dbReference type="OrthoDB" id="424753at2759"/>
<proteinExistence type="inferred from homology"/>
<evidence type="ECO:0000256" key="2">
    <source>
        <dbReference type="ARBA" id="ARBA00022670"/>
    </source>
</evidence>
<dbReference type="InterPro" id="IPR022684">
    <property type="entry name" value="Calpain_cysteine_protease"/>
</dbReference>
<feature type="active site" evidence="5 6">
    <location>
        <position position="665"/>
    </location>
</feature>
<evidence type="ECO:0000256" key="5">
    <source>
        <dbReference type="PIRSR" id="PIRSR622684-1"/>
    </source>
</evidence>
<sequence>MDEDEEEALVEEAEAEADLICALARKMTTAVSGKGRFSVCYAKGSAGASSSPVLVPIALGDGAPPLVFDVAVAKEAYSATLALVPIAAEAAYDVYWQTMVSSSTTSAQLEYSPQKRPLPPRRTLRAVLLVGLDTVAVDESTVFVPAADTFFLSPSPYLFAHGLRLSKPSPMRIDWYGPGPETPGAAAGLWIGLVPQAKAPKPGARFARTKATVAADLVPPLDGEEHEEQEEEESGGTRARRSNRGRGRGGGGRGRGRSSRTRGGGGAAASSSTAAPEAKPDDNADDAVPEGMDPRIGYYGSRMIPTAALSEGVYVAVVGDSSGMLLAVADKPVTLDTMFRDESREVIFGDVGITSDAVVAGLSHDGDTFDHNMELDGLTIEVVTKKAGVVAAGEGLSVTWSFPSDYTLGMEMLYIAPVGKGMMGTVAATQITKASGSYEIDDSYAGAVFKHDVVYEAFVVTSTAVRGRSAPFTAKMIDETAAAAAAAERAASGWSIAIADSKSKVQYGAPLVCTWSISTEEAEAMAMTLAVAVVGKTEAVTDGLPGLSVTLDRQILAEVEFKVIDKAGLSFSMVSDAASDASWRLASGSYYSAFSTVLKSAKAAGTRYSDSSFISGAASSLWLNPAKPPPDEYIAHPEHEWLPCILPSSTDDFPCPIEQGGIGDCYLISSLNVMASARHADAMLRDLFVGYDIIMGAYALSLYRFGIRKLVTIDDLVPATPSGKPLFAWGEDRGQLYAPLIEKAYAAMYGCYEAIDGGLERFAMMEMTGGMAMAVPLPAALTPGALATLWDTVLAAFDSGALLACSRAHDDPENFDTDPETGIVYNHAYGIVKAVQLKNKTKTRLLQIRNPHGSGEWSGAWSDDSPLWTAKLRAAAGATESKVDDGLFFMSIEDFATYFTAVDACYPIPDGWGHASFETQWTLDNVMAKDGIAPLDSFTPLADLVEASAEAEDAWWHAPSVRITVASETEVIVALYQSDMELFVEASDPSHPVYRRTNDLVHAVGIRIETLRRGDTQPQFAAPVEGDDDDDDEAGFNFEFGSPPINTTTLVDLAPATEPQVFVRTVLPKGVHIVYARSVRADIQGWTVGHLRVFAPDLSLLTLDVNECCEMLNTKFRAVNLDQVMGKGGAHKLPLATMAELDVLAMMTVSPASPAMAMAMAMATERPR</sequence>
<dbReference type="GeneID" id="25561613"/>
<evidence type="ECO:0000313" key="9">
    <source>
        <dbReference type="EMBL" id="KNC55623.1"/>
    </source>
</evidence>
<dbReference type="SMART" id="SM00230">
    <property type="entry name" value="CysPc"/>
    <property type="match status" value="1"/>
</dbReference>
<feature type="domain" description="Calpain catalytic" evidence="8">
    <location>
        <begin position="622"/>
        <end position="908"/>
    </location>
</feature>
<dbReference type="Gene3D" id="3.90.70.10">
    <property type="entry name" value="Cysteine proteinases"/>
    <property type="match status" value="1"/>
</dbReference>
<evidence type="ECO:0000256" key="4">
    <source>
        <dbReference type="ARBA" id="ARBA00022807"/>
    </source>
</evidence>
<feature type="compositionally biased region" description="Basic residues" evidence="7">
    <location>
        <begin position="238"/>
        <end position="247"/>
    </location>
</feature>
<dbReference type="PANTHER" id="PTHR10183:SF379">
    <property type="entry name" value="CALPAIN-5"/>
    <property type="match status" value="1"/>
</dbReference>
<gene>
    <name evidence="9" type="ORF">AMSG_01892</name>
</gene>
<dbReference type="EMBL" id="GL349439">
    <property type="protein sequence ID" value="KNC55623.1"/>
    <property type="molecule type" value="Genomic_DNA"/>
</dbReference>
<dbReference type="STRING" id="461836.A0A0L0DVT2"/>